<dbReference type="InterPro" id="IPR023801">
    <property type="entry name" value="His_deacetylse_dom"/>
</dbReference>
<dbReference type="PRINTS" id="PR01270">
    <property type="entry name" value="HDASUPER"/>
</dbReference>
<dbReference type="InterPro" id="IPR023696">
    <property type="entry name" value="Ureohydrolase_dom_sf"/>
</dbReference>
<dbReference type="GO" id="GO:0040029">
    <property type="term" value="P:epigenetic regulation of gene expression"/>
    <property type="evidence" value="ECO:0007669"/>
    <property type="project" value="TreeGrafter"/>
</dbReference>
<dbReference type="GO" id="GO:0045150">
    <property type="term" value="P:acetoin catabolic process"/>
    <property type="evidence" value="ECO:0007669"/>
    <property type="project" value="UniProtKB-UniPathway"/>
</dbReference>
<dbReference type="Pfam" id="PF00850">
    <property type="entry name" value="Hist_deacetyl"/>
    <property type="match status" value="1"/>
</dbReference>
<evidence type="ECO:0000313" key="6">
    <source>
        <dbReference type="EMBL" id="BAU50407.1"/>
    </source>
</evidence>
<dbReference type="EMBL" id="AP014936">
    <property type="protein sequence ID" value="BAU50407.1"/>
    <property type="molecule type" value="Genomic_DNA"/>
</dbReference>
<evidence type="ECO:0000256" key="3">
    <source>
        <dbReference type="ARBA" id="ARBA00020218"/>
    </source>
</evidence>
<proteinExistence type="inferred from homology"/>
<dbReference type="OrthoDB" id="9808367at2"/>
<dbReference type="PANTHER" id="PTHR10625">
    <property type="entry name" value="HISTONE DEACETYLASE HDAC1-RELATED"/>
    <property type="match status" value="1"/>
</dbReference>
<dbReference type="AlphaFoldDB" id="A0A1B4VH62"/>
<dbReference type="RefSeq" id="WP_096462713.1">
    <property type="nucleotide sequence ID" value="NZ_AP014936.1"/>
</dbReference>
<gene>
    <name evidence="6" type="ORF">SVA_3873</name>
</gene>
<comment type="similarity">
    <text evidence="2">Belongs to the histone deacetylase family.</text>
</comment>
<dbReference type="Proteomes" id="UP000218899">
    <property type="component" value="Chromosome"/>
</dbReference>
<keyword evidence="7" id="KW-1185">Reference proteome</keyword>
<dbReference type="KEGG" id="sva:SVA_3873"/>
<keyword evidence="4" id="KW-0006">Acetoin catabolism</keyword>
<evidence type="ECO:0000256" key="2">
    <source>
        <dbReference type="ARBA" id="ARBA00005947"/>
    </source>
</evidence>
<dbReference type="UniPathway" id="UPA00040"/>
<sequence>MRQVNVYYGPALARYGFGEGHPFGPDRLDAFWAETVRLGLDRRVTVAEPAACEEQELLAFHTREHVERVRTQSRTGTGYLDYGDTPAFPGVYEAACYVVGSTLDAGRRAVSGEAPRAFVPIGGLHHARRDGAAGFCVFNDAGVLIEVLRRDHGIRRIAYVDIDAHHGDGVYYGFESDPDICIADTHEDGRFLYPGTGGAEETGTGAARGTKLNVPLPPGADDAAFLRAWPGLEDFVRASRPEIVLLQAGADSIDGDPITHMRLTPRAHAHAAERLCRLAEDCCDGRLVAMGGGGYNRANLAAAWNAVVQAMLA</sequence>
<evidence type="ECO:0000256" key="4">
    <source>
        <dbReference type="ARBA" id="ARBA00022627"/>
    </source>
</evidence>
<comment type="pathway">
    <text evidence="1">Ketone degradation; acetoin degradation.</text>
</comment>
<protein>
    <recommendedName>
        <fullName evidence="3">Acetoin utilization protein AcuC</fullName>
    </recommendedName>
</protein>
<dbReference type="InterPro" id="IPR000286">
    <property type="entry name" value="HDACs"/>
</dbReference>
<organism evidence="6 7">
    <name type="scientific">Sulfurifustis variabilis</name>
    <dbReference type="NCBI Taxonomy" id="1675686"/>
    <lineage>
        <taxon>Bacteria</taxon>
        <taxon>Pseudomonadati</taxon>
        <taxon>Pseudomonadota</taxon>
        <taxon>Gammaproteobacteria</taxon>
        <taxon>Acidiferrobacterales</taxon>
        <taxon>Acidiferrobacteraceae</taxon>
        <taxon>Sulfurifustis</taxon>
    </lineage>
</organism>
<dbReference type="PANTHER" id="PTHR10625:SF10">
    <property type="entry name" value="HISTONE DEACETYLASE HDAC1"/>
    <property type="match status" value="1"/>
</dbReference>
<dbReference type="InterPro" id="IPR003085">
    <property type="entry name" value="AcuC"/>
</dbReference>
<dbReference type="Gene3D" id="3.40.800.20">
    <property type="entry name" value="Histone deacetylase domain"/>
    <property type="match status" value="1"/>
</dbReference>
<accession>A0A1B4VH62</accession>
<evidence type="ECO:0000256" key="1">
    <source>
        <dbReference type="ARBA" id="ARBA00005101"/>
    </source>
</evidence>
<dbReference type="SUPFAM" id="SSF52768">
    <property type="entry name" value="Arginase/deacetylase"/>
    <property type="match status" value="1"/>
</dbReference>
<name>A0A1B4VH62_9GAMM</name>
<evidence type="ECO:0000259" key="5">
    <source>
        <dbReference type="Pfam" id="PF00850"/>
    </source>
</evidence>
<feature type="domain" description="Histone deacetylase" evidence="5">
    <location>
        <begin position="21"/>
        <end position="311"/>
    </location>
</feature>
<dbReference type="GO" id="GO:0004407">
    <property type="term" value="F:histone deacetylase activity"/>
    <property type="evidence" value="ECO:0007669"/>
    <property type="project" value="TreeGrafter"/>
</dbReference>
<evidence type="ECO:0000313" key="7">
    <source>
        <dbReference type="Proteomes" id="UP000218899"/>
    </source>
</evidence>
<dbReference type="CDD" id="cd09994">
    <property type="entry name" value="HDAC_AcuC_like"/>
    <property type="match status" value="1"/>
</dbReference>
<dbReference type="InterPro" id="IPR037138">
    <property type="entry name" value="His_deacetylse_dom_sf"/>
</dbReference>
<reference evidence="6 7" key="1">
    <citation type="submission" date="2015-08" db="EMBL/GenBank/DDBJ databases">
        <title>Complete genome sequence of Sulfurifustis variabilis.</title>
        <authorList>
            <person name="Miura A."/>
            <person name="Kojima H."/>
            <person name="Fukui M."/>
        </authorList>
    </citation>
    <scope>NUCLEOTIDE SEQUENCE [LARGE SCALE GENOMIC DNA]</scope>
    <source>
        <strain evidence="7">skN76</strain>
    </source>
</reference>